<sequence>MTEKESLIAKALDLAELIAYQPGAVVSRTLTDKPAGTITLFAFDEGQGLSEHSAPYDAFVYAADGTADVTIAGKVNQVSKGQMIIMPANEPHALRATAPFKMLLVMIRSKSEA</sequence>
<feature type="domain" description="Cupin type-2" evidence="1">
    <location>
        <begin position="40"/>
        <end position="105"/>
    </location>
</feature>
<dbReference type="Pfam" id="PF07883">
    <property type="entry name" value="Cupin_2"/>
    <property type="match status" value="1"/>
</dbReference>
<gene>
    <name evidence="2" type="ORF">V8247_06015</name>
</gene>
<proteinExistence type="predicted"/>
<name>A0ABZ2J1R2_9CHLR</name>
<dbReference type="InterPro" id="IPR013096">
    <property type="entry name" value="Cupin_2"/>
</dbReference>
<reference evidence="2 3" key="1">
    <citation type="submission" date="2024-03" db="EMBL/GenBank/DDBJ databases">
        <title>A Dehalogenimonas Isolated from Estuarine Sediments Dihaloeliminates Chlorinated Alkanes.</title>
        <authorList>
            <person name="Yang Y."/>
            <person name="Wang H."/>
        </authorList>
    </citation>
    <scope>NUCLEOTIDE SEQUENCE [LARGE SCALE GENOMIC DNA]</scope>
    <source>
        <strain evidence="2 3">W</strain>
    </source>
</reference>
<dbReference type="Gene3D" id="2.60.120.10">
    <property type="entry name" value="Jelly Rolls"/>
    <property type="match status" value="1"/>
</dbReference>
<dbReference type="InterPro" id="IPR014710">
    <property type="entry name" value="RmlC-like_jellyroll"/>
</dbReference>
<accession>A0ABZ2J1R2</accession>
<dbReference type="EMBL" id="CP146612">
    <property type="protein sequence ID" value="WWX24818.1"/>
    <property type="molecule type" value="Genomic_DNA"/>
</dbReference>
<organism evidence="2 3">
    <name type="scientific">Candidatus Dehalogenimonas loeffleri</name>
    <dbReference type="NCBI Taxonomy" id="3127115"/>
    <lineage>
        <taxon>Bacteria</taxon>
        <taxon>Bacillati</taxon>
        <taxon>Chloroflexota</taxon>
        <taxon>Dehalococcoidia</taxon>
        <taxon>Dehalococcoidales</taxon>
        <taxon>Dehalococcoidaceae</taxon>
        <taxon>Dehalogenimonas</taxon>
    </lineage>
</organism>
<keyword evidence="3" id="KW-1185">Reference proteome</keyword>
<dbReference type="SUPFAM" id="SSF51182">
    <property type="entry name" value="RmlC-like cupins"/>
    <property type="match status" value="1"/>
</dbReference>
<dbReference type="RefSeq" id="WP_338736939.1">
    <property type="nucleotide sequence ID" value="NZ_CP146612.1"/>
</dbReference>
<dbReference type="InterPro" id="IPR011051">
    <property type="entry name" value="RmlC_Cupin_sf"/>
</dbReference>
<dbReference type="CDD" id="cd02230">
    <property type="entry name" value="cupin_HP0902-like"/>
    <property type="match status" value="1"/>
</dbReference>
<dbReference type="Proteomes" id="UP001375370">
    <property type="component" value="Chromosome"/>
</dbReference>
<dbReference type="PANTHER" id="PTHR37694">
    <property type="entry name" value="SLR8022 PROTEIN"/>
    <property type="match status" value="1"/>
</dbReference>
<evidence type="ECO:0000259" key="1">
    <source>
        <dbReference type="Pfam" id="PF07883"/>
    </source>
</evidence>
<dbReference type="PANTHER" id="PTHR37694:SF1">
    <property type="entry name" value="SLR8022 PROTEIN"/>
    <property type="match status" value="1"/>
</dbReference>
<evidence type="ECO:0000313" key="3">
    <source>
        <dbReference type="Proteomes" id="UP001375370"/>
    </source>
</evidence>
<evidence type="ECO:0000313" key="2">
    <source>
        <dbReference type="EMBL" id="WWX24818.1"/>
    </source>
</evidence>
<protein>
    <submittedName>
        <fullName evidence="2">Cupin domain-containing protein</fullName>
    </submittedName>
</protein>